<proteinExistence type="predicted"/>
<dbReference type="GO" id="GO:0042729">
    <property type="term" value="C:DASH complex"/>
    <property type="evidence" value="ECO:0007669"/>
    <property type="project" value="InterPro"/>
</dbReference>
<dbReference type="GO" id="GO:0008608">
    <property type="term" value="P:attachment of spindle microtubules to kinetochore"/>
    <property type="evidence" value="ECO:0007669"/>
    <property type="project" value="InterPro"/>
</dbReference>
<evidence type="ECO:0000256" key="1">
    <source>
        <dbReference type="SAM" id="MobiDB-lite"/>
    </source>
</evidence>
<evidence type="ECO:0008006" key="4">
    <source>
        <dbReference type="Google" id="ProtNLM"/>
    </source>
</evidence>
<dbReference type="GO" id="GO:0072686">
    <property type="term" value="C:mitotic spindle"/>
    <property type="evidence" value="ECO:0007669"/>
    <property type="project" value="InterPro"/>
</dbReference>
<reference evidence="2" key="1">
    <citation type="submission" date="2022-11" db="EMBL/GenBank/DDBJ databases">
        <authorList>
            <person name="Morgan W.R."/>
            <person name="Tartar A."/>
        </authorList>
    </citation>
    <scope>NUCLEOTIDE SEQUENCE</scope>
    <source>
        <strain evidence="2">ARSEF 373</strain>
    </source>
</reference>
<dbReference type="InterPro" id="IPR013962">
    <property type="entry name" value="DASH_Dam1"/>
</dbReference>
<keyword evidence="3" id="KW-1185">Reference proteome</keyword>
<dbReference type="Pfam" id="PF08653">
    <property type="entry name" value="DASH_Dam1"/>
    <property type="match status" value="1"/>
</dbReference>
<feature type="compositionally biased region" description="Low complexity" evidence="1">
    <location>
        <begin position="100"/>
        <end position="128"/>
    </location>
</feature>
<reference evidence="2" key="2">
    <citation type="journal article" date="2023" name="Microbiol Resour">
        <title>Decontamination and Annotation of the Draft Genome Sequence of the Oomycete Lagenidium giganteum ARSEF 373.</title>
        <authorList>
            <person name="Morgan W.R."/>
            <person name="Tartar A."/>
        </authorList>
    </citation>
    <scope>NUCLEOTIDE SEQUENCE</scope>
    <source>
        <strain evidence="2">ARSEF 373</strain>
    </source>
</reference>
<comment type="caution">
    <text evidence="2">The sequence shown here is derived from an EMBL/GenBank/DDBJ whole genome shotgun (WGS) entry which is preliminary data.</text>
</comment>
<dbReference type="Proteomes" id="UP001146120">
    <property type="component" value="Unassembled WGS sequence"/>
</dbReference>
<evidence type="ECO:0000313" key="3">
    <source>
        <dbReference type="Proteomes" id="UP001146120"/>
    </source>
</evidence>
<dbReference type="AlphaFoldDB" id="A0AAV2ZD67"/>
<sequence length="269" mass="28562">MSDDHAAEAVTDAFAALCDAFKDMQEHVVGLAKVHESMEEFNDVFGVFQQAISLNASCLAHPVPPPPPAAALKKRKSNDRSAAKASGIPAPQVNTKSTMAPAAGGAAAQESMRENASAPARPASAANEGGAGTKRKAAAGKGTRGGKAPASGRQTKTMARMTRKAPPPRQEEAPWKWDKNLKAKIPKKYQAAAELNKLENILIYLKNRRSGITIADLVKHSGLAVIRCKEILQALMKMEVIHRVREKNVRVAPAASAGLRNVNADTHGV</sequence>
<evidence type="ECO:0000313" key="2">
    <source>
        <dbReference type="EMBL" id="DBA03379.1"/>
    </source>
</evidence>
<gene>
    <name evidence="2" type="ORF">N0F65_004656</name>
</gene>
<accession>A0AAV2ZD67</accession>
<feature type="region of interest" description="Disordered" evidence="1">
    <location>
        <begin position="65"/>
        <end position="172"/>
    </location>
</feature>
<protein>
    <recommendedName>
        <fullName evidence="4">DASH complex subunit DAM1</fullName>
    </recommendedName>
</protein>
<organism evidence="2 3">
    <name type="scientific">Lagenidium giganteum</name>
    <dbReference type="NCBI Taxonomy" id="4803"/>
    <lineage>
        <taxon>Eukaryota</taxon>
        <taxon>Sar</taxon>
        <taxon>Stramenopiles</taxon>
        <taxon>Oomycota</taxon>
        <taxon>Peronosporomycetes</taxon>
        <taxon>Pythiales</taxon>
        <taxon>Pythiaceae</taxon>
    </lineage>
</organism>
<name>A0AAV2ZD67_9STRA</name>
<dbReference type="EMBL" id="DAKRPA010000020">
    <property type="protein sequence ID" value="DBA03379.1"/>
    <property type="molecule type" value="Genomic_DNA"/>
</dbReference>
<feature type="non-terminal residue" evidence="2">
    <location>
        <position position="269"/>
    </location>
</feature>